<feature type="region of interest" description="Disordered" evidence="1">
    <location>
        <begin position="11"/>
        <end position="33"/>
    </location>
</feature>
<dbReference type="Proteomes" id="UP000006512">
    <property type="component" value="Unassembled WGS sequence"/>
</dbReference>
<accession>F4QLE9</accession>
<dbReference type="HOGENOM" id="CLU_2646664_0_0_5"/>
<keyword evidence="3" id="KW-1185">Reference proteome</keyword>
<proteinExistence type="predicted"/>
<evidence type="ECO:0000313" key="3">
    <source>
        <dbReference type="Proteomes" id="UP000006512"/>
    </source>
</evidence>
<name>F4QLE9_9CAUL</name>
<reference evidence="3" key="1">
    <citation type="submission" date="2011-03" db="EMBL/GenBank/DDBJ databases">
        <title>Draft genome sequence of Brevundimonas diminuta.</title>
        <authorList>
            <person name="Brown P.J.B."/>
            <person name="Buechlein A."/>
            <person name="Hemmerich C."/>
            <person name="Brun Y.V."/>
        </authorList>
    </citation>
    <scope>NUCLEOTIDE SEQUENCE [LARGE SCALE GENOMIC DNA]</scope>
    <source>
        <strain evidence="3">C19</strain>
    </source>
</reference>
<dbReference type="STRING" id="715226.ABI_07280"/>
<dbReference type="EMBL" id="GL883077">
    <property type="protein sequence ID" value="EGF92294.1"/>
    <property type="molecule type" value="Genomic_DNA"/>
</dbReference>
<organism evidence="2 3">
    <name type="scientific">Asticcacaulis biprosthecium C19</name>
    <dbReference type="NCBI Taxonomy" id="715226"/>
    <lineage>
        <taxon>Bacteria</taxon>
        <taxon>Pseudomonadati</taxon>
        <taxon>Pseudomonadota</taxon>
        <taxon>Alphaproteobacteria</taxon>
        <taxon>Caulobacterales</taxon>
        <taxon>Caulobacteraceae</taxon>
        <taxon>Asticcacaulis</taxon>
    </lineage>
</organism>
<gene>
    <name evidence="2" type="ORF">ABI_07280</name>
</gene>
<sequence>MQKPVLIVARNFDHSFDPDDEDNEPGAGPMSLGPDGRLYSLSFVYASVGGPWQTVAEAKAWANSQAWGPVKWEDEG</sequence>
<evidence type="ECO:0000256" key="1">
    <source>
        <dbReference type="SAM" id="MobiDB-lite"/>
    </source>
</evidence>
<dbReference type="AlphaFoldDB" id="F4QLE9"/>
<protein>
    <submittedName>
        <fullName evidence="2">Uncharacterized protein</fullName>
    </submittedName>
</protein>
<evidence type="ECO:0000313" key="2">
    <source>
        <dbReference type="EMBL" id="EGF92294.1"/>
    </source>
</evidence>